<evidence type="ECO:0000313" key="2">
    <source>
        <dbReference type="Proteomes" id="UP000031586"/>
    </source>
</evidence>
<dbReference type="AlphaFoldDB" id="A0A0C1Z4S6"/>
<dbReference type="PATRIC" id="fig|1229493.5.peg.3655"/>
<accession>A0A0C1Z4S6</accession>
<reference evidence="1 2" key="1">
    <citation type="submission" date="2014-07" db="EMBL/GenBank/DDBJ databases">
        <title>Unique and conserved regions in Vibrio harveyi and related species in comparison with the shrimp pathogen Vibrio harveyi CAIM 1792.</title>
        <authorList>
            <person name="Espinoza-Valles I."/>
            <person name="Vora G."/>
            <person name="Leekitcharoenphon P."/>
            <person name="Ussery D."/>
            <person name="Hoj L."/>
            <person name="Gomez-Gil B."/>
        </authorList>
    </citation>
    <scope>NUCLEOTIDE SEQUENCE [LARGE SCALE GENOMIC DNA]</scope>
    <source>
        <strain evidence="2">CAIM 1854 / LMG 25443</strain>
    </source>
</reference>
<comment type="caution">
    <text evidence="1">The sequence shown here is derived from an EMBL/GenBank/DDBJ whole genome shotgun (WGS) entry which is preliminary data.</text>
</comment>
<evidence type="ECO:0000313" key="1">
    <source>
        <dbReference type="EMBL" id="KIF51149.1"/>
    </source>
</evidence>
<sequence>MKDYDDGGLQLVDEVVGKGKLAFINNIPFDQNPYPIVTLEFMSWWYGWLLEEERQTMAA</sequence>
<dbReference type="Proteomes" id="UP000031586">
    <property type="component" value="Unassembled WGS sequence"/>
</dbReference>
<dbReference type="GeneID" id="47102965"/>
<dbReference type="RefSeq" id="WP_009706408.1">
    <property type="nucleotide sequence ID" value="NZ_BAOH01000039.1"/>
</dbReference>
<name>A0A0C1Z4S6_9VIBR</name>
<dbReference type="EMBL" id="JPRD01000042">
    <property type="protein sequence ID" value="KIF51149.1"/>
    <property type="molecule type" value="Genomic_DNA"/>
</dbReference>
<proteinExistence type="predicted"/>
<gene>
    <name evidence="1" type="ORF">H735_21285</name>
</gene>
<organism evidence="1 2">
    <name type="scientific">Vibrio owensii CAIM 1854 = LMG 25443</name>
    <dbReference type="NCBI Taxonomy" id="1229493"/>
    <lineage>
        <taxon>Bacteria</taxon>
        <taxon>Pseudomonadati</taxon>
        <taxon>Pseudomonadota</taxon>
        <taxon>Gammaproteobacteria</taxon>
        <taxon>Vibrionales</taxon>
        <taxon>Vibrionaceae</taxon>
        <taxon>Vibrio</taxon>
    </lineage>
</organism>
<protein>
    <submittedName>
        <fullName evidence="1">Uncharacterized protein</fullName>
    </submittedName>
</protein>